<dbReference type="GO" id="GO:0016791">
    <property type="term" value="F:phosphatase activity"/>
    <property type="evidence" value="ECO:0007669"/>
    <property type="project" value="TreeGrafter"/>
</dbReference>
<dbReference type="InterPro" id="IPR041065">
    <property type="entry name" value="GNAT-like"/>
</dbReference>
<proteinExistence type="predicted"/>
<reference evidence="2" key="1">
    <citation type="submission" date="2014-03" db="EMBL/GenBank/DDBJ databases">
        <title>Draft Genome Sequence of Mycobacterium cosmeticum DSM 44829.</title>
        <authorList>
            <person name="Croce O."/>
            <person name="Robert C."/>
            <person name="Raoult D."/>
            <person name="Drancourt M."/>
        </authorList>
    </citation>
    <scope>NUCLEOTIDE SEQUENCE [LARGE SCALE GENOMIC DNA]</scope>
    <source>
        <strain evidence="2">DSM 44829</strain>
    </source>
</reference>
<gene>
    <name evidence="2" type="ORF">BN977_00599</name>
</gene>
<dbReference type="InterPro" id="IPR023214">
    <property type="entry name" value="HAD_sf"/>
</dbReference>
<dbReference type="PANTHER" id="PTHR19288">
    <property type="entry name" value="4-NITROPHENYLPHOSPHATASE-RELATED"/>
    <property type="match status" value="1"/>
</dbReference>
<accession>W9AK24</accession>
<dbReference type="STRING" id="258533.BN977_00599"/>
<dbReference type="Pfam" id="PF18407">
    <property type="entry name" value="GNAT_like"/>
    <property type="match status" value="1"/>
</dbReference>
<reference evidence="2" key="2">
    <citation type="submission" date="2014-03" db="EMBL/GenBank/DDBJ databases">
        <authorList>
            <person name="Urmite Genomes"/>
        </authorList>
    </citation>
    <scope>NUCLEOTIDE SEQUENCE</scope>
    <source>
        <strain evidence="2">DSM 44829</strain>
    </source>
</reference>
<comment type="caution">
    <text evidence="2">The sequence shown here is derived from an EMBL/GenBank/DDBJ whole genome shotgun (WGS) entry which is preliminary data.</text>
</comment>
<dbReference type="GO" id="GO:0005737">
    <property type="term" value="C:cytoplasm"/>
    <property type="evidence" value="ECO:0007669"/>
    <property type="project" value="TreeGrafter"/>
</dbReference>
<dbReference type="AlphaFoldDB" id="W9AK24"/>
<dbReference type="RefSeq" id="WP_234709491.1">
    <property type="nucleotide sequence ID" value="NZ_CCBB010000001.1"/>
</dbReference>
<name>W9AK24_MYCCO</name>
<dbReference type="EMBL" id="CCBB010000001">
    <property type="protein sequence ID" value="CDO05823.1"/>
    <property type="molecule type" value="Genomic_DNA"/>
</dbReference>
<dbReference type="Pfam" id="PF13344">
    <property type="entry name" value="Hydrolase_6"/>
    <property type="match status" value="1"/>
</dbReference>
<dbReference type="eggNOG" id="COG0647">
    <property type="taxonomic scope" value="Bacteria"/>
</dbReference>
<dbReference type="SUPFAM" id="SSF56784">
    <property type="entry name" value="HAD-like"/>
    <property type="match status" value="1"/>
</dbReference>
<dbReference type="Pfam" id="PF13242">
    <property type="entry name" value="Hydrolase_like"/>
    <property type="match status" value="1"/>
</dbReference>
<dbReference type="InterPro" id="IPR036412">
    <property type="entry name" value="HAD-like_sf"/>
</dbReference>
<keyword evidence="3" id="KW-1185">Reference proteome</keyword>
<dbReference type="Gene3D" id="3.40.50.1000">
    <property type="entry name" value="HAD superfamily/HAD-like"/>
    <property type="match status" value="2"/>
</dbReference>
<evidence type="ECO:0000313" key="3">
    <source>
        <dbReference type="Proteomes" id="UP000028870"/>
    </source>
</evidence>
<feature type="domain" description="GCN5-related N-acetyltransferase-like" evidence="1">
    <location>
        <begin position="275"/>
        <end position="339"/>
    </location>
</feature>
<dbReference type="PANTHER" id="PTHR19288:SF95">
    <property type="entry name" value="D-GLYCEROL 3-PHOSPHATE PHOSPHATASE"/>
    <property type="match status" value="1"/>
</dbReference>
<dbReference type="NCBIfam" id="TIGR01460">
    <property type="entry name" value="HAD-SF-IIA"/>
    <property type="match status" value="1"/>
</dbReference>
<dbReference type="InterPro" id="IPR006357">
    <property type="entry name" value="HAD-SF_hydro_IIA"/>
</dbReference>
<dbReference type="Gene3D" id="3.30.300.290">
    <property type="match status" value="1"/>
</dbReference>
<organism evidence="2 3">
    <name type="scientific">Mycolicibacterium cosmeticum</name>
    <dbReference type="NCBI Taxonomy" id="258533"/>
    <lineage>
        <taxon>Bacteria</taxon>
        <taxon>Bacillati</taxon>
        <taxon>Actinomycetota</taxon>
        <taxon>Actinomycetes</taxon>
        <taxon>Mycobacteriales</taxon>
        <taxon>Mycobacteriaceae</taxon>
        <taxon>Mycolicibacterium</taxon>
    </lineage>
</organism>
<dbReference type="Proteomes" id="UP000028870">
    <property type="component" value="Unassembled WGS sequence"/>
</dbReference>
<protein>
    <submittedName>
        <fullName evidence="2">HAD superfamily sugar phosphatase</fullName>
    </submittedName>
</protein>
<sequence>MIDADTPLADEHDCLLVDLDGTVHRGAEPVEAAVSTLAEVTTPTFFVTNNASRAPDEVAARLRGMGFAPTARQIVTSAQCAARLLAARLGPGARVFVVGTQALAAEIRSVGLTPVGAGDDDEGIVAVVQGHSPHTGWSDLARAAVLIRAGAHWVATNADVTLPTERGLVPGNGSMVAALRAATDREPVVAGKPRPAIVEHVLARGDFRAPLLIGDRLDTDIACANAAGVPSVLVCTGVSRPADLLEVPPQRRPTHLAADLRCLTRPGAATRIASQPSWRVAIRDDVVTVASEGIWPRDDGLVVVRALAWALWQAGGAGRRPTIVAGDDRARQALLAAGLSP</sequence>
<evidence type="ECO:0000259" key="1">
    <source>
        <dbReference type="Pfam" id="PF18407"/>
    </source>
</evidence>
<evidence type="ECO:0000313" key="2">
    <source>
        <dbReference type="EMBL" id="CDO05823.1"/>
    </source>
</evidence>